<feature type="repeat" description="WD" evidence="5">
    <location>
        <begin position="292"/>
        <end position="324"/>
    </location>
</feature>
<feature type="region of interest" description="Disordered" evidence="7">
    <location>
        <begin position="235"/>
        <end position="263"/>
    </location>
</feature>
<dbReference type="InterPro" id="IPR036322">
    <property type="entry name" value="WD40_repeat_dom_sf"/>
</dbReference>
<comment type="caution">
    <text evidence="9">The sequence shown here is derived from an EMBL/GenBank/DDBJ whole genome shotgun (WGS) entry which is preliminary data.</text>
</comment>
<dbReference type="InterPro" id="IPR015943">
    <property type="entry name" value="WD40/YVTN_repeat-like_dom_sf"/>
</dbReference>
<dbReference type="Gene3D" id="2.130.10.10">
    <property type="entry name" value="YVTN repeat-like/Quinoprotein amine dehydrogenase"/>
    <property type="match status" value="2"/>
</dbReference>
<keyword evidence="10" id="KW-1185">Reference proteome</keyword>
<dbReference type="Pfam" id="PF00400">
    <property type="entry name" value="WD40"/>
    <property type="match status" value="2"/>
</dbReference>
<dbReference type="PROSITE" id="PS50082">
    <property type="entry name" value="WD_REPEATS_2"/>
    <property type="match status" value="2"/>
</dbReference>
<keyword evidence="6" id="KW-0175">Coiled coil</keyword>
<dbReference type="InterPro" id="IPR006594">
    <property type="entry name" value="LisH"/>
</dbReference>
<dbReference type="InterPro" id="IPR039724">
    <property type="entry name" value="WDR91"/>
</dbReference>
<feature type="coiled-coil region" evidence="6">
    <location>
        <begin position="189"/>
        <end position="223"/>
    </location>
</feature>
<sequence>MNSLYQVDELVKEYLLFRGFTATFRALESEIRSDKDKGFQVEKIIEELLGAIANGDIQALIDYYRYLDVRFFSRLDSRFQRTIKKFELCLLRHYLIHAMQHKKREKVIEFFDVYGPELHGKPEWSQWFALPYIKNPSNDSTFETFFSKQWVDNYTISLHNFLATTFQNMRNLLSFNIDRIQRKTQQGEIETLKSTVENQKATLESRENDIAKLKHQVAETRKEMTDGISMIRRRAASSSTDHHLLKPTTSTALPRKSNSESTQHLAPIVVPTAVSPTKEHEEPFLIVSQDEFAEHASAITHAKFSSEGELIASCDMDNIVRIWSYKGQSFNPLKIKNTSSNVLSLEWDARSDRFLYLGTDTGLIRVYNVESKSIVQEFIMDDHYPWVNQLSSSPIEPIFVCAGSGNKIHSGSNTSSSALVAWSMKTMSACGTFQMDHSEASINTIKLNHNGQMLVAGDTDGLMRIFDIRSMKSIIEWKASPSCTAQFSFDENSIYSADSNGQLSQWSIHKPGTCLFQRSLEGFPPPVVPRESILSHHIPAQQQDDGVTQSLLSVSPRSQMVAFSTDTDYVLCAAQEKKDTECGSIYRLTAESGDPVCKFGHQPRDQHITTVDWTNSSNACLLGSADGSVKVTSLIKV</sequence>
<dbReference type="GO" id="GO:0045022">
    <property type="term" value="P:early endosome to late endosome transport"/>
    <property type="evidence" value="ECO:0007669"/>
    <property type="project" value="InterPro"/>
</dbReference>
<dbReference type="AlphaFoldDB" id="A0A8H7UW41"/>
<dbReference type="SMART" id="SM00320">
    <property type="entry name" value="WD40"/>
    <property type="match status" value="6"/>
</dbReference>
<feature type="domain" description="ARMC9 CTLH-like" evidence="8">
    <location>
        <begin position="45"/>
        <end position="168"/>
    </location>
</feature>
<dbReference type="InterPro" id="IPR001680">
    <property type="entry name" value="WD40_rpt"/>
</dbReference>
<name>A0A8H7UW41_9FUNG</name>
<protein>
    <recommendedName>
        <fullName evidence="8">ARMC9 CTLH-like domain-containing protein</fullName>
    </recommendedName>
</protein>
<evidence type="ECO:0000313" key="9">
    <source>
        <dbReference type="EMBL" id="KAG2197870.1"/>
    </source>
</evidence>
<evidence type="ECO:0000256" key="2">
    <source>
        <dbReference type="ARBA" id="ARBA00004414"/>
    </source>
</evidence>
<evidence type="ECO:0000256" key="4">
    <source>
        <dbReference type="ARBA" id="ARBA00022753"/>
    </source>
</evidence>
<feature type="repeat" description="WD" evidence="5">
    <location>
        <begin position="435"/>
        <end position="476"/>
    </location>
</feature>
<evidence type="ECO:0000313" key="10">
    <source>
        <dbReference type="Proteomes" id="UP000603453"/>
    </source>
</evidence>
<dbReference type="InterPro" id="IPR056327">
    <property type="entry name" value="ARMC9_CTLH-like_dom"/>
</dbReference>
<dbReference type="PANTHER" id="PTHR13083:SF3">
    <property type="entry name" value="WD REPEAT-CONTAINING PROTEIN 91"/>
    <property type="match status" value="1"/>
</dbReference>
<evidence type="ECO:0000256" key="7">
    <source>
        <dbReference type="SAM" id="MobiDB-lite"/>
    </source>
</evidence>
<dbReference type="GO" id="GO:0051898">
    <property type="term" value="P:negative regulation of phosphatidylinositol 3-kinase/protein kinase B signal transduction"/>
    <property type="evidence" value="ECO:0007669"/>
    <property type="project" value="InterPro"/>
</dbReference>
<keyword evidence="4" id="KW-0967">Endosome</keyword>
<evidence type="ECO:0000256" key="1">
    <source>
        <dbReference type="ARBA" id="ARBA00004220"/>
    </source>
</evidence>
<comment type="subcellular location">
    <subcellularLocation>
        <location evidence="1">Early endosome membrane</location>
        <topology evidence="1">Peripheral membrane protein</topology>
    </subcellularLocation>
    <subcellularLocation>
        <location evidence="2">Late endosome membrane</location>
    </subcellularLocation>
</comment>
<organism evidence="9 10">
    <name type="scientific">Mucor saturninus</name>
    <dbReference type="NCBI Taxonomy" id="64648"/>
    <lineage>
        <taxon>Eukaryota</taxon>
        <taxon>Fungi</taxon>
        <taxon>Fungi incertae sedis</taxon>
        <taxon>Mucoromycota</taxon>
        <taxon>Mucoromycotina</taxon>
        <taxon>Mucoromycetes</taxon>
        <taxon>Mucorales</taxon>
        <taxon>Mucorineae</taxon>
        <taxon>Mucoraceae</taxon>
        <taxon>Mucor</taxon>
    </lineage>
</organism>
<dbReference type="Pfam" id="PF23138">
    <property type="entry name" value="CTLH_Armc9"/>
    <property type="match status" value="1"/>
</dbReference>
<dbReference type="GO" id="GO:0031902">
    <property type="term" value="C:late endosome membrane"/>
    <property type="evidence" value="ECO:0007669"/>
    <property type="project" value="UniProtKB-SubCell"/>
</dbReference>
<dbReference type="GO" id="GO:0031901">
    <property type="term" value="C:early endosome membrane"/>
    <property type="evidence" value="ECO:0007669"/>
    <property type="project" value="UniProtKB-SubCell"/>
</dbReference>
<dbReference type="PANTHER" id="PTHR13083">
    <property type="entry name" value="WD REPEAT-CONTAINING PROTEIN 91"/>
    <property type="match status" value="1"/>
</dbReference>
<dbReference type="GO" id="GO:0141039">
    <property type="term" value="F:phosphatidylinositol 3-kinase inhibitor activity"/>
    <property type="evidence" value="ECO:0007669"/>
    <property type="project" value="InterPro"/>
</dbReference>
<evidence type="ECO:0000256" key="6">
    <source>
        <dbReference type="SAM" id="Coils"/>
    </source>
</evidence>
<accession>A0A8H7UW41</accession>
<evidence type="ECO:0000259" key="8">
    <source>
        <dbReference type="Pfam" id="PF23138"/>
    </source>
</evidence>
<dbReference type="OrthoDB" id="193023at2759"/>
<keyword evidence="5" id="KW-0853">WD repeat</keyword>
<evidence type="ECO:0000256" key="3">
    <source>
        <dbReference type="ARBA" id="ARBA00006128"/>
    </source>
</evidence>
<gene>
    <name evidence="9" type="ORF">INT47_003539</name>
</gene>
<dbReference type="PROSITE" id="PS50896">
    <property type="entry name" value="LISH"/>
    <property type="match status" value="1"/>
</dbReference>
<dbReference type="EMBL" id="JAEPRD010000120">
    <property type="protein sequence ID" value="KAG2197870.1"/>
    <property type="molecule type" value="Genomic_DNA"/>
</dbReference>
<dbReference type="PROSITE" id="PS50294">
    <property type="entry name" value="WD_REPEATS_REGION"/>
    <property type="match status" value="1"/>
</dbReference>
<reference evidence="9" key="1">
    <citation type="submission" date="2020-12" db="EMBL/GenBank/DDBJ databases">
        <title>Metabolic potential, ecology and presence of endohyphal bacteria is reflected in genomic diversity of Mucoromycotina.</title>
        <authorList>
            <person name="Muszewska A."/>
            <person name="Okrasinska A."/>
            <person name="Steczkiewicz K."/>
            <person name="Drgas O."/>
            <person name="Orlowska M."/>
            <person name="Perlinska-Lenart U."/>
            <person name="Aleksandrzak-Piekarczyk T."/>
            <person name="Szatraj K."/>
            <person name="Zielenkiewicz U."/>
            <person name="Pilsyk S."/>
            <person name="Malc E."/>
            <person name="Mieczkowski P."/>
            <person name="Kruszewska J.S."/>
            <person name="Biernat P."/>
            <person name="Pawlowska J."/>
        </authorList>
    </citation>
    <scope>NUCLEOTIDE SEQUENCE</scope>
    <source>
        <strain evidence="9">WA0000017839</strain>
    </source>
</reference>
<dbReference type="SUPFAM" id="SSF50978">
    <property type="entry name" value="WD40 repeat-like"/>
    <property type="match status" value="1"/>
</dbReference>
<proteinExistence type="inferred from homology"/>
<comment type="similarity">
    <text evidence="3">Belongs to the WD repeat WDR91 family.</text>
</comment>
<dbReference type="Proteomes" id="UP000603453">
    <property type="component" value="Unassembled WGS sequence"/>
</dbReference>
<evidence type="ECO:0000256" key="5">
    <source>
        <dbReference type="PROSITE-ProRule" id="PRU00221"/>
    </source>
</evidence>